<proteinExistence type="predicted"/>
<dbReference type="Proteomes" id="UP001165384">
    <property type="component" value="Unassembled WGS sequence"/>
</dbReference>
<keyword evidence="4" id="KW-1185">Reference proteome</keyword>
<feature type="domain" description="MoaF C-terminal" evidence="2">
    <location>
        <begin position="158"/>
        <end position="268"/>
    </location>
</feature>
<reference evidence="3" key="1">
    <citation type="submission" date="2022-01" db="EMBL/GenBank/DDBJ databases">
        <authorList>
            <person name="Jo J.-H."/>
            <person name="Im W.-T."/>
        </authorList>
    </citation>
    <scope>NUCLEOTIDE SEQUENCE</scope>
    <source>
        <strain evidence="3">XY25</strain>
    </source>
</reference>
<dbReference type="RefSeq" id="WP_275712605.1">
    <property type="nucleotide sequence ID" value="NZ_JAKLTN010000009.1"/>
</dbReference>
<comment type="caution">
    <text evidence="3">The sequence shown here is derived from an EMBL/GenBank/DDBJ whole genome shotgun (WGS) entry which is preliminary data.</text>
</comment>
<evidence type="ECO:0000259" key="1">
    <source>
        <dbReference type="Pfam" id="PF10703"/>
    </source>
</evidence>
<feature type="domain" description="Molybdenum cofactor biosynthesis protein F N-terminal" evidence="1">
    <location>
        <begin position="5"/>
        <end position="115"/>
    </location>
</feature>
<sequence length="273" mass="30686">MTAPEWIPVGALGDAFLPENNCLPPVSDLAGRTLNLHFENGWVIEHAFTDGERLTWRITAGEGEASQGEERYVATRPREDIYFVDFIKSGERATSVSLVLDLKRRSFIAVIGQLPTAEESMTSFITRIAQGKELTAVDATFLRGSIDVPLTPDQPVPEVTRDLLGKRVEYIYSPFEKYEHIYLNDHYYAWRCLAGSEKGLADTDACHYYKIADNLYLFVWREKIVPTLGIVMVDLNAMKTTGKIVGYENNDFGKLRNFTVGARARVISVIPAE</sequence>
<dbReference type="Pfam" id="PF17409">
    <property type="entry name" value="MoaF_C"/>
    <property type="match status" value="1"/>
</dbReference>
<dbReference type="Gene3D" id="2.40.128.20">
    <property type="match status" value="2"/>
</dbReference>
<protein>
    <submittedName>
        <fullName evidence="3">Molybdenum cofactor biosynthesis F family protein</fullName>
    </submittedName>
</protein>
<name>A0ABS9K7J0_9RHOO</name>
<evidence type="ECO:0000313" key="4">
    <source>
        <dbReference type="Proteomes" id="UP001165384"/>
    </source>
</evidence>
<dbReference type="InterPro" id="IPR024724">
    <property type="entry name" value="MoaF_N"/>
</dbReference>
<dbReference type="InterPro" id="IPR035348">
    <property type="entry name" value="MoaF_C"/>
</dbReference>
<dbReference type="EMBL" id="JAKLTN010000009">
    <property type="protein sequence ID" value="MCG2579139.1"/>
    <property type="molecule type" value="Genomic_DNA"/>
</dbReference>
<accession>A0ABS9K7J0</accession>
<gene>
    <name evidence="3" type="ORF">LZ012_19285</name>
</gene>
<evidence type="ECO:0000313" key="3">
    <source>
        <dbReference type="EMBL" id="MCG2579139.1"/>
    </source>
</evidence>
<dbReference type="InterPro" id="IPR012674">
    <property type="entry name" value="Calycin"/>
</dbReference>
<dbReference type="Pfam" id="PF10703">
    <property type="entry name" value="MoaF"/>
    <property type="match status" value="1"/>
</dbReference>
<evidence type="ECO:0000259" key="2">
    <source>
        <dbReference type="Pfam" id="PF17409"/>
    </source>
</evidence>
<organism evidence="3 4">
    <name type="scientific">Dechloromonas hankyongensis</name>
    <dbReference type="NCBI Taxonomy" id="2908002"/>
    <lineage>
        <taxon>Bacteria</taxon>
        <taxon>Pseudomonadati</taxon>
        <taxon>Pseudomonadota</taxon>
        <taxon>Betaproteobacteria</taxon>
        <taxon>Rhodocyclales</taxon>
        <taxon>Azonexaceae</taxon>
        <taxon>Dechloromonas</taxon>
    </lineage>
</organism>